<comment type="caution">
    <text evidence="3">The sequence shown here is derived from an EMBL/GenBank/DDBJ whole genome shotgun (WGS) entry which is preliminary data.</text>
</comment>
<proteinExistence type="predicted"/>
<feature type="domain" description="Nucleotidyl transferase" evidence="1">
    <location>
        <begin position="11"/>
        <end position="286"/>
    </location>
</feature>
<sequence>MEEVQKHTYVLILAGGGGTRLWPQSREEFPKQFVKLFGGKSLLDLTVIRAKKIVPPSHIFIATSAKYASLVNSETKIVPKENIIAEPIRRDTALAHAIGAAYILKKDPQAVIVNLASDHLISPIEVFISQMKKAAQAAYEFNHVVTVGIQPKFPHTGMGHIKAYKKWKENDQLLMGEKFVEKPPLPSAKKYTRSGKYFWNANLYVYRAALYLELLKKHAPKTYAMLPKVLEAIGTDKENEVIRLAFQMAPTISIDYAVSEHLTRFICIAGKFSWSDVGDWNVVWQHLPKDGAGNVIEGPKGKGEYIGINSENNLLFLDKKIVATVGLKDMVVVDTPDALLICPKEHAQGVKLIVQTLKAQQLTKYL</sequence>
<dbReference type="InterPro" id="IPR054566">
    <property type="entry name" value="ManC/GMP-like_b-helix"/>
</dbReference>
<evidence type="ECO:0000259" key="1">
    <source>
        <dbReference type="Pfam" id="PF00483"/>
    </source>
</evidence>
<dbReference type="Pfam" id="PF00483">
    <property type="entry name" value="NTP_transferase"/>
    <property type="match status" value="1"/>
</dbReference>
<dbReference type="PANTHER" id="PTHR46390">
    <property type="entry name" value="MANNOSE-1-PHOSPHATE GUANYLYLTRANSFERASE"/>
    <property type="match status" value="1"/>
</dbReference>
<evidence type="ECO:0000259" key="2">
    <source>
        <dbReference type="Pfam" id="PF22640"/>
    </source>
</evidence>
<dbReference type="EMBL" id="LCNU01000003">
    <property type="protein sequence ID" value="KKU64934.1"/>
    <property type="molecule type" value="Genomic_DNA"/>
</dbReference>
<gene>
    <name evidence="3" type="ORF">UX86_C0003G0029</name>
</gene>
<dbReference type="Pfam" id="PF22640">
    <property type="entry name" value="ManC_GMP_beta-helix"/>
    <property type="match status" value="1"/>
</dbReference>
<dbReference type="CDD" id="cd02509">
    <property type="entry name" value="GDP-M1P_Guanylyltransferase"/>
    <property type="match status" value="1"/>
</dbReference>
<dbReference type="AlphaFoldDB" id="A0A0G1S5Y4"/>
<dbReference type="Proteomes" id="UP000034502">
    <property type="component" value="Unassembled WGS sequence"/>
</dbReference>
<dbReference type="InterPro" id="IPR051161">
    <property type="entry name" value="Mannose-6P_isomerase_type2"/>
</dbReference>
<dbReference type="STRING" id="1618364.UX86_C0003G0029"/>
<dbReference type="PANTHER" id="PTHR46390:SF1">
    <property type="entry name" value="MANNOSE-1-PHOSPHATE GUANYLYLTRANSFERASE"/>
    <property type="match status" value="1"/>
</dbReference>
<dbReference type="SUPFAM" id="SSF53448">
    <property type="entry name" value="Nucleotide-diphospho-sugar transferases"/>
    <property type="match status" value="1"/>
</dbReference>
<dbReference type="GO" id="GO:0009298">
    <property type="term" value="P:GDP-mannose biosynthetic process"/>
    <property type="evidence" value="ECO:0007669"/>
    <property type="project" value="TreeGrafter"/>
</dbReference>
<keyword evidence="3" id="KW-0548">Nucleotidyltransferase</keyword>
<dbReference type="InterPro" id="IPR049577">
    <property type="entry name" value="GMPP_N"/>
</dbReference>
<protein>
    <submittedName>
        <fullName evidence="3">Mannose-1-phosphate guanylyltransferase</fullName>
    </submittedName>
</protein>
<feature type="domain" description="MannoseP isomerase/GMP-like beta-helix" evidence="2">
    <location>
        <begin position="303"/>
        <end position="357"/>
    </location>
</feature>
<dbReference type="GO" id="GO:0004475">
    <property type="term" value="F:mannose-1-phosphate guanylyltransferase (GTP) activity"/>
    <property type="evidence" value="ECO:0007669"/>
    <property type="project" value="InterPro"/>
</dbReference>
<keyword evidence="3" id="KW-0808">Transferase</keyword>
<organism evidence="3 4">
    <name type="scientific">Candidatus Amesbacteria bacterium GW2011_GWC1_47_15</name>
    <dbReference type="NCBI Taxonomy" id="1618364"/>
    <lineage>
        <taxon>Bacteria</taxon>
        <taxon>Candidatus Amesiibacteriota</taxon>
    </lineage>
</organism>
<dbReference type="InterPro" id="IPR029044">
    <property type="entry name" value="Nucleotide-diphossugar_trans"/>
</dbReference>
<dbReference type="SUPFAM" id="SSF159283">
    <property type="entry name" value="Guanosine diphospho-D-mannose pyrophosphorylase/mannose-6-phosphate isomerase linker domain"/>
    <property type="match status" value="1"/>
</dbReference>
<dbReference type="Gene3D" id="3.90.550.10">
    <property type="entry name" value="Spore Coat Polysaccharide Biosynthesis Protein SpsA, Chain A"/>
    <property type="match status" value="1"/>
</dbReference>
<reference evidence="3 4" key="1">
    <citation type="journal article" date="2015" name="Nature">
        <title>rRNA introns, odd ribosomes, and small enigmatic genomes across a large radiation of phyla.</title>
        <authorList>
            <person name="Brown C.T."/>
            <person name="Hug L.A."/>
            <person name="Thomas B.C."/>
            <person name="Sharon I."/>
            <person name="Castelle C.J."/>
            <person name="Singh A."/>
            <person name="Wilkins M.J."/>
            <person name="Williams K.H."/>
            <person name="Banfield J.F."/>
        </authorList>
    </citation>
    <scope>NUCLEOTIDE SEQUENCE [LARGE SCALE GENOMIC DNA]</scope>
</reference>
<dbReference type="InterPro" id="IPR005835">
    <property type="entry name" value="NTP_transferase_dom"/>
</dbReference>
<name>A0A0G1S5Y4_9BACT</name>
<evidence type="ECO:0000313" key="4">
    <source>
        <dbReference type="Proteomes" id="UP000034502"/>
    </source>
</evidence>
<evidence type="ECO:0000313" key="3">
    <source>
        <dbReference type="EMBL" id="KKU64934.1"/>
    </source>
</evidence>
<accession>A0A0G1S5Y4</accession>